<dbReference type="Proteomes" id="UP000308836">
    <property type="component" value="Unassembled WGS sequence"/>
</dbReference>
<protein>
    <submittedName>
        <fullName evidence="1">Phosphoribosylglycinamide formyltransferase</fullName>
        <ecNumber evidence="1">2.1.2.2</ecNumber>
    </submittedName>
</protein>
<sequence>MVKIAVFASGSGTNLEEILRHVEDGSLPVEAACVIVDKEQAFARVRARNHGVPEYYFNPKAFSGKEAYETAILDVLNQHDVDLIVLSGYMRFIGKVLLEAYPNRIMNLHPAYLPEFPGAHSIQDAFEAGVPQTGVTVHFVDEGVDSGPIIRQERLAIDPAWDLETLESHVHALEYDLFWQVIRQVSETIKEEEK</sequence>
<evidence type="ECO:0000313" key="2">
    <source>
        <dbReference type="Proteomes" id="UP000308836"/>
    </source>
</evidence>
<keyword evidence="1" id="KW-0808">Transferase</keyword>
<comment type="caution">
    <text evidence="1">The sequence shown here is derived from an EMBL/GenBank/DDBJ whole genome shotgun (WGS) entry which is preliminary data.</text>
</comment>
<dbReference type="EMBL" id="SRYG01000011">
    <property type="protein sequence ID" value="TGY65920.1"/>
    <property type="molecule type" value="Genomic_DNA"/>
</dbReference>
<reference evidence="1" key="1">
    <citation type="submission" date="2019-04" db="EMBL/GenBank/DDBJ databases">
        <title>Microbes associate with the intestines of laboratory mice.</title>
        <authorList>
            <person name="Navarre W."/>
            <person name="Wong E."/>
            <person name="Huang K."/>
            <person name="Tropini C."/>
            <person name="Ng K."/>
            <person name="Yu B."/>
        </authorList>
    </citation>
    <scope>NUCLEOTIDE SEQUENCE</scope>
    <source>
        <strain evidence="1">NM09_H32</strain>
    </source>
</reference>
<organism evidence="1 2">
    <name type="scientific">Dubosiella muris</name>
    <dbReference type="NCBI Taxonomy" id="3038133"/>
    <lineage>
        <taxon>Bacteria</taxon>
        <taxon>Bacillati</taxon>
        <taxon>Bacillota</taxon>
        <taxon>Erysipelotrichia</taxon>
        <taxon>Erysipelotrichales</taxon>
        <taxon>Erysipelotrichaceae</taxon>
        <taxon>Dubosiella</taxon>
    </lineage>
</organism>
<keyword evidence="2" id="KW-1185">Reference proteome</keyword>
<dbReference type="EC" id="2.1.2.2" evidence="1"/>
<accession>A0AC61R7D2</accession>
<proteinExistence type="predicted"/>
<gene>
    <name evidence="1" type="ORF">E5336_06260</name>
</gene>
<evidence type="ECO:0000313" key="1">
    <source>
        <dbReference type="EMBL" id="TGY65920.1"/>
    </source>
</evidence>
<name>A0AC61R7D2_9FIRM</name>